<dbReference type="PANTHER" id="PTHR11010">
    <property type="entry name" value="PROTEASE S28 PRO-X CARBOXYPEPTIDASE-RELATED"/>
    <property type="match status" value="1"/>
</dbReference>
<keyword evidence="5" id="KW-0378">Hydrolase</keyword>
<organism evidence="10 11">
    <name type="scientific">Takifugu flavidus</name>
    <name type="common">sansaifugu</name>
    <dbReference type="NCBI Taxonomy" id="433684"/>
    <lineage>
        <taxon>Eukaryota</taxon>
        <taxon>Metazoa</taxon>
        <taxon>Chordata</taxon>
        <taxon>Craniata</taxon>
        <taxon>Vertebrata</taxon>
        <taxon>Euteleostomi</taxon>
        <taxon>Actinopterygii</taxon>
        <taxon>Neopterygii</taxon>
        <taxon>Teleostei</taxon>
        <taxon>Neoteleostei</taxon>
        <taxon>Acanthomorphata</taxon>
        <taxon>Eupercaria</taxon>
        <taxon>Tetraodontiformes</taxon>
        <taxon>Tetradontoidea</taxon>
        <taxon>Tetraodontidae</taxon>
        <taxon>Takifugu</taxon>
    </lineage>
</organism>
<dbReference type="Proteomes" id="UP000324091">
    <property type="component" value="Chromosome 12"/>
</dbReference>
<sequence>MFLFLFPVPHQRYFLSQAFYKPDGPVFLMIGGEGPANPAWMQHGTWLTYAEKLGALCLMLEHRFYGKSRPTSDLSTDNLRFLSSRQALADLAHFRTTIAEALGLTNAKWVAFGGSYPGSLAAWFRLKYPHMVHAAVATSAPVHATVNFPEYLEVVWRSLASVDAECPLLVKKASDTLAELLKEPKTYDNITKDFNLCSKLQIQTEMDSAQFLETLAGNFMDVVQYNEDNRAFEGVVGTNVTIKVLCGMMRDGSVGEPYARYAAVARFMLDTLSIKCLDSSFDAYVRDMTNTSWDGPAAGGGRQWVYQTCAEFGFFQSSDSPNQPFTGFPLMFQVKQCEQFYNISAEMVAEAVAQTNEYYGGYDIRSSKIVFANGDVDPWHALGITQDITRDLPAVFIQGTAHCANMYPARSEDLPQLTLARDHIFLSSNSVGAKMKTLSFLCLFGLVVLRGHGGALSQAPSYGERGSDLGIQVFQQEVRSRPLDNIVLSPHGVASILGMLLPGAHGETRKQVLTALRYKKNGPYKMLKKLHKTLTAKANQDSLLIANAMFTKEGFPMKEAFVATNKANFQCESRSLDFRHPSKAADDINKWVSNKTKGHIPSLVKADMLDSALTRLVALNSIYFKGLWKSRFQPENTKMRPFTSGDGTVHKVPMMSQLSVFNIGMVTTPQGLKYKVIELPYHGNTVSMLIALPSEENTPLSHIIPTISTASVQNWTKLMHMMKIRLLIPKFTADAEVDLKGSLLALGLTDMFSVERADFRHLSAKPLYVSKALQKAKIEVNEDGTKASAATTAILMARSSPPWVSVDRPFLFLIRHNPTGTILFMGQINQP</sequence>
<keyword evidence="3" id="KW-0646">Protease inhibitor</keyword>
<evidence type="ECO:0000256" key="2">
    <source>
        <dbReference type="ARBA" id="ARBA00022670"/>
    </source>
</evidence>
<evidence type="ECO:0000256" key="1">
    <source>
        <dbReference type="ARBA" id="ARBA00011079"/>
    </source>
</evidence>
<name>A0A5C6PAK2_9TELE</name>
<dbReference type="InterPro" id="IPR008758">
    <property type="entry name" value="Peptidase_S28"/>
</dbReference>
<dbReference type="Pfam" id="PF00079">
    <property type="entry name" value="Serpin"/>
    <property type="match status" value="1"/>
</dbReference>
<comment type="caution">
    <text evidence="10">The sequence shown here is derived from an EMBL/GenBank/DDBJ whole genome shotgun (WGS) entry which is preliminary data.</text>
</comment>
<protein>
    <submittedName>
        <fullName evidence="10">Glia-derived nexin</fullName>
    </submittedName>
</protein>
<dbReference type="SUPFAM" id="SSF56574">
    <property type="entry name" value="Serpins"/>
    <property type="match status" value="1"/>
</dbReference>
<keyword evidence="11" id="KW-1185">Reference proteome</keyword>
<comment type="similarity">
    <text evidence="1">Belongs to the peptidase S28 family.</text>
</comment>
<dbReference type="CDD" id="cd19573">
    <property type="entry name" value="serpinE2_GDN"/>
    <property type="match status" value="1"/>
</dbReference>
<dbReference type="InterPro" id="IPR042185">
    <property type="entry name" value="Serpin_sf_2"/>
</dbReference>
<feature type="domain" description="Serpin" evidence="9">
    <location>
        <begin position="471"/>
        <end position="831"/>
    </location>
</feature>
<dbReference type="InterPro" id="IPR023796">
    <property type="entry name" value="Serpin_dom"/>
</dbReference>
<evidence type="ECO:0000256" key="7">
    <source>
        <dbReference type="ARBA" id="ARBA00023180"/>
    </source>
</evidence>
<dbReference type="InterPro" id="IPR042269">
    <property type="entry name" value="Ser_carbopepase_S28_SKS"/>
</dbReference>
<dbReference type="InterPro" id="IPR029058">
    <property type="entry name" value="AB_hydrolase_fold"/>
</dbReference>
<evidence type="ECO:0000256" key="3">
    <source>
        <dbReference type="ARBA" id="ARBA00022690"/>
    </source>
</evidence>
<dbReference type="Gene3D" id="3.40.50.1820">
    <property type="entry name" value="alpha/beta hydrolase"/>
    <property type="match status" value="1"/>
</dbReference>
<keyword evidence="2" id="KW-0645">Protease</keyword>
<evidence type="ECO:0000313" key="11">
    <source>
        <dbReference type="Proteomes" id="UP000324091"/>
    </source>
</evidence>
<dbReference type="InterPro" id="IPR036186">
    <property type="entry name" value="Serpin_sf"/>
</dbReference>
<dbReference type="FunFam" id="1.20.120.980:FF:000003">
    <property type="entry name" value="Serine protease 16"/>
    <property type="match status" value="1"/>
</dbReference>
<gene>
    <name evidence="10" type="ORF">D4764_12G0001520</name>
</gene>
<keyword evidence="6" id="KW-0722">Serine protease inhibitor</keyword>
<evidence type="ECO:0000313" key="10">
    <source>
        <dbReference type="EMBL" id="TWW76762.1"/>
    </source>
</evidence>
<dbReference type="GO" id="GO:0030195">
    <property type="term" value="P:negative regulation of blood coagulation"/>
    <property type="evidence" value="ECO:0007669"/>
    <property type="project" value="UniProtKB-ARBA"/>
</dbReference>
<evidence type="ECO:0000256" key="4">
    <source>
        <dbReference type="ARBA" id="ARBA00022729"/>
    </source>
</evidence>
<keyword evidence="7" id="KW-0325">Glycoprotein</keyword>
<dbReference type="GO" id="GO:0005576">
    <property type="term" value="C:extracellular region"/>
    <property type="evidence" value="ECO:0007669"/>
    <property type="project" value="UniProtKB-ARBA"/>
</dbReference>
<dbReference type="EMBL" id="RHFK02000004">
    <property type="protein sequence ID" value="TWW76762.1"/>
    <property type="molecule type" value="Genomic_DNA"/>
</dbReference>
<dbReference type="Pfam" id="PF05577">
    <property type="entry name" value="Peptidase_S28"/>
    <property type="match status" value="1"/>
</dbReference>
<evidence type="ECO:0000256" key="5">
    <source>
        <dbReference type="ARBA" id="ARBA00022801"/>
    </source>
</evidence>
<dbReference type="GO" id="GO:0008239">
    <property type="term" value="F:dipeptidyl-peptidase activity"/>
    <property type="evidence" value="ECO:0007669"/>
    <property type="project" value="TreeGrafter"/>
</dbReference>
<reference evidence="10 11" key="1">
    <citation type="submission" date="2019-04" db="EMBL/GenBank/DDBJ databases">
        <title>Chromosome genome assembly for Takifugu flavidus.</title>
        <authorList>
            <person name="Xiao S."/>
        </authorList>
    </citation>
    <scope>NUCLEOTIDE SEQUENCE [LARGE SCALE GENOMIC DNA]</scope>
    <source>
        <strain evidence="10">HTHZ2018</strain>
        <tissue evidence="10">Muscle</tissue>
    </source>
</reference>
<dbReference type="GO" id="GO:0070008">
    <property type="term" value="F:serine-type exopeptidase activity"/>
    <property type="evidence" value="ECO:0007669"/>
    <property type="project" value="InterPro"/>
</dbReference>
<comment type="similarity">
    <text evidence="8">Belongs to the serpin family.</text>
</comment>
<proteinExistence type="inferred from homology"/>
<dbReference type="FunFam" id="2.30.39.10:FF:000035">
    <property type="entry name" value="Serine protease inhibitor (serpin) 16"/>
    <property type="match status" value="1"/>
</dbReference>
<dbReference type="PANTHER" id="PTHR11010:SF117">
    <property type="entry name" value="SERINE PROTEASE 16"/>
    <property type="match status" value="1"/>
</dbReference>
<dbReference type="GO" id="GO:0006508">
    <property type="term" value="P:proteolysis"/>
    <property type="evidence" value="ECO:0007669"/>
    <property type="project" value="UniProtKB-KW"/>
</dbReference>
<dbReference type="Gene3D" id="1.20.120.980">
    <property type="entry name" value="Serine carboxypeptidase S28, SKS domain"/>
    <property type="match status" value="1"/>
</dbReference>
<dbReference type="InterPro" id="IPR023795">
    <property type="entry name" value="Serpin_CS"/>
</dbReference>
<dbReference type="SUPFAM" id="SSF53474">
    <property type="entry name" value="alpha/beta-Hydrolases"/>
    <property type="match status" value="1"/>
</dbReference>
<dbReference type="InterPro" id="IPR042178">
    <property type="entry name" value="Serpin_sf_1"/>
</dbReference>
<dbReference type="Gene3D" id="3.30.497.10">
    <property type="entry name" value="Antithrombin, subunit I, domain 2"/>
    <property type="match status" value="1"/>
</dbReference>
<dbReference type="GO" id="GO:0045861">
    <property type="term" value="P:negative regulation of proteolysis"/>
    <property type="evidence" value="ECO:0007669"/>
    <property type="project" value="UniProtKB-ARBA"/>
</dbReference>
<evidence type="ECO:0000256" key="6">
    <source>
        <dbReference type="ARBA" id="ARBA00022900"/>
    </source>
</evidence>
<evidence type="ECO:0000259" key="9">
    <source>
        <dbReference type="SMART" id="SM00093"/>
    </source>
</evidence>
<dbReference type="Gene3D" id="2.30.39.10">
    <property type="entry name" value="Alpha-1-antitrypsin, domain 1"/>
    <property type="match status" value="1"/>
</dbReference>
<dbReference type="PROSITE" id="PS00284">
    <property type="entry name" value="SERPIN"/>
    <property type="match status" value="1"/>
</dbReference>
<accession>A0A5C6PAK2</accession>
<dbReference type="GO" id="GO:0004867">
    <property type="term" value="F:serine-type endopeptidase inhibitor activity"/>
    <property type="evidence" value="ECO:0007669"/>
    <property type="project" value="UniProtKB-KW"/>
</dbReference>
<evidence type="ECO:0000256" key="8">
    <source>
        <dbReference type="RuleBase" id="RU000411"/>
    </source>
</evidence>
<dbReference type="SMART" id="SM00093">
    <property type="entry name" value="SERPIN"/>
    <property type="match status" value="1"/>
</dbReference>
<dbReference type="AlphaFoldDB" id="A0A5C6PAK2"/>
<keyword evidence="4" id="KW-0732">Signal</keyword>